<dbReference type="InterPro" id="IPR037066">
    <property type="entry name" value="Plug_dom_sf"/>
</dbReference>
<dbReference type="GO" id="GO:0044718">
    <property type="term" value="P:siderophore transmembrane transport"/>
    <property type="evidence" value="ECO:0007669"/>
    <property type="project" value="TreeGrafter"/>
</dbReference>
<evidence type="ECO:0000256" key="3">
    <source>
        <dbReference type="ARBA" id="ARBA00022452"/>
    </source>
</evidence>
<dbReference type="RefSeq" id="WP_070728972.1">
    <property type="nucleotide sequence ID" value="NZ_MDZB01000121.1"/>
</dbReference>
<dbReference type="EMBL" id="MDZB01000121">
    <property type="protein sequence ID" value="OGX84246.1"/>
    <property type="molecule type" value="Genomic_DNA"/>
</dbReference>
<evidence type="ECO:0000256" key="10">
    <source>
        <dbReference type="SAM" id="SignalP"/>
    </source>
</evidence>
<dbReference type="Gene3D" id="2.170.130.10">
    <property type="entry name" value="TonB-dependent receptor, plug domain"/>
    <property type="match status" value="1"/>
</dbReference>
<keyword evidence="6 8" id="KW-0472">Membrane</keyword>
<keyword evidence="2 8" id="KW-0813">Transport</keyword>
<evidence type="ECO:0000256" key="5">
    <source>
        <dbReference type="ARBA" id="ARBA00023077"/>
    </source>
</evidence>
<evidence type="ECO:0000256" key="9">
    <source>
        <dbReference type="RuleBase" id="RU003357"/>
    </source>
</evidence>
<dbReference type="PANTHER" id="PTHR30069:SF57">
    <property type="entry name" value="TONB-DEPENDENT RECEPTOR"/>
    <property type="match status" value="1"/>
</dbReference>
<evidence type="ECO:0000313" key="13">
    <source>
        <dbReference type="EMBL" id="OGX84246.1"/>
    </source>
</evidence>
<keyword evidence="13" id="KW-0675">Receptor</keyword>
<comment type="similarity">
    <text evidence="8 9">Belongs to the TonB-dependent receptor family.</text>
</comment>
<dbReference type="GO" id="GO:0030246">
    <property type="term" value="F:carbohydrate binding"/>
    <property type="evidence" value="ECO:0007669"/>
    <property type="project" value="InterPro"/>
</dbReference>
<comment type="caution">
    <text evidence="13">The sequence shown here is derived from an EMBL/GenBank/DDBJ whole genome shotgun (WGS) entry which is preliminary data.</text>
</comment>
<keyword evidence="5 9" id="KW-0798">TonB box</keyword>
<evidence type="ECO:0000256" key="6">
    <source>
        <dbReference type="ARBA" id="ARBA00023136"/>
    </source>
</evidence>
<reference evidence="13 14" key="1">
    <citation type="submission" date="2016-08" db="EMBL/GenBank/DDBJ databases">
        <title>Hymenobacter coccineus sp. nov., Hymenobacter lapidarius sp. nov. and Hymenobacter glacialis sp. nov., isolated from Antarctic soil.</title>
        <authorList>
            <person name="Sedlacek I."/>
            <person name="Kralova S."/>
            <person name="Kyrova K."/>
            <person name="Maslanova I."/>
            <person name="Stankova E."/>
            <person name="Vrbovska V."/>
            <person name="Nemec M."/>
            <person name="Bartak M."/>
            <person name="Svec P."/>
            <person name="Busse H.-J."/>
            <person name="Pantucek R."/>
        </authorList>
    </citation>
    <scope>NUCLEOTIDE SEQUENCE [LARGE SCALE GENOMIC DNA]</scope>
    <source>
        <strain evidence="13 14">CCM 8643</strain>
    </source>
</reference>
<dbReference type="PANTHER" id="PTHR30069">
    <property type="entry name" value="TONB-DEPENDENT OUTER MEMBRANE RECEPTOR"/>
    <property type="match status" value="1"/>
</dbReference>
<feature type="signal peptide" evidence="10">
    <location>
        <begin position="1"/>
        <end position="16"/>
    </location>
</feature>
<dbReference type="Proteomes" id="UP000176294">
    <property type="component" value="Unassembled WGS sequence"/>
</dbReference>
<evidence type="ECO:0000256" key="7">
    <source>
        <dbReference type="ARBA" id="ARBA00023237"/>
    </source>
</evidence>
<keyword evidence="10" id="KW-0732">Signal</keyword>
<gene>
    <name evidence="13" type="ORF">BEN47_16460</name>
</gene>
<dbReference type="Pfam" id="PF07715">
    <property type="entry name" value="Plug"/>
    <property type="match status" value="1"/>
</dbReference>
<feature type="domain" description="TonB-dependent receptor-like beta-barrel" evidence="11">
    <location>
        <begin position="276"/>
        <end position="696"/>
    </location>
</feature>
<comment type="subcellular location">
    <subcellularLocation>
        <location evidence="1 8">Cell outer membrane</location>
        <topology evidence="1 8">Multi-pass membrane protein</topology>
    </subcellularLocation>
</comment>
<dbReference type="AlphaFoldDB" id="A0A1G1T060"/>
<dbReference type="STRING" id="1908237.BEN47_16460"/>
<dbReference type="SUPFAM" id="SSF49452">
    <property type="entry name" value="Starch-binding domain-like"/>
    <property type="match status" value="1"/>
</dbReference>
<keyword evidence="7 8" id="KW-0998">Cell outer membrane</keyword>
<organism evidence="13 14">
    <name type="scientific">Hymenobacter lapidarius</name>
    <dbReference type="NCBI Taxonomy" id="1908237"/>
    <lineage>
        <taxon>Bacteria</taxon>
        <taxon>Pseudomonadati</taxon>
        <taxon>Bacteroidota</taxon>
        <taxon>Cytophagia</taxon>
        <taxon>Cytophagales</taxon>
        <taxon>Hymenobacteraceae</taxon>
        <taxon>Hymenobacter</taxon>
    </lineage>
</organism>
<dbReference type="SUPFAM" id="SSF56935">
    <property type="entry name" value="Porins"/>
    <property type="match status" value="1"/>
</dbReference>
<name>A0A1G1T060_9BACT</name>
<dbReference type="Gene3D" id="2.60.40.1120">
    <property type="entry name" value="Carboxypeptidase-like, regulatory domain"/>
    <property type="match status" value="1"/>
</dbReference>
<evidence type="ECO:0000256" key="4">
    <source>
        <dbReference type="ARBA" id="ARBA00022692"/>
    </source>
</evidence>
<keyword evidence="14" id="KW-1185">Reference proteome</keyword>
<accession>A0A1G1T060</accession>
<sequence>MKYLLLFLLLPQLLLAQTGTVRGTVRDRDGRGVPFASVAVTGLPLGATAGETGTFTLPGLPVGPLTLVASAVGYEPVQRALTVVAGQTQTVTLTLSGGQALGEVVVSGTLNPVARLESAVPVEVYNPTYFKKNPTPSVFEALQTVNGVRPQLNCNVCNTGDIHINGLEGPYTMILLDGMPIVSGLSTVYGLTGIPNSLVERIEIVKGPASTLYGSEAVGGLINIITKNPEKAADVAADAFVTGWGELNMDLALKAKMGKVTSLLGVNGFVYDRPIDRNGDGFTDVTLAKRISVFDKLTLARPEGRVASLAARYLYENRWGGQVQWTPEFRGGDSIYAESIYTNRAEIIGAYQLPIRSQNVQLSTSLNTHHQNSVYGTTVYQAQQNIAFGQLTSTRQLGRNQLLLGAALRYTYDDDNTPATATADVQTPRNLASQTWLPGVFAQNELRFDERHTLLTGLRYDYNSLHGSIFTPRVNYKFSPDAQQTFRLSAGNGYRVVNVFTEDHASLTGARQVVFGEALKPERSYNANLNYQRLVPVGQGLIAFDASAFYTYFTNKITPDYETNPTQLIYDNLRGHAVSRGLTLNADFTFGFPLKAILGATVLDVFQVEPTAEGASERRRQLLTERFSGTYALSYTFARAGLSLDYTGNVYGPMRLPLLGPSDPRPEYSPTFSIQNIQATKRLGASLEVYGGVKNLLNFRPDRRSIARAFDPFDKQVSFDGDGRVVPTANNPDGLTFDPSYVYASNQGIRGFLGLRYTLVKGK</sequence>
<evidence type="ECO:0000256" key="2">
    <source>
        <dbReference type="ARBA" id="ARBA00022448"/>
    </source>
</evidence>
<dbReference type="Pfam" id="PF00593">
    <property type="entry name" value="TonB_dep_Rec_b-barrel"/>
    <property type="match status" value="1"/>
</dbReference>
<dbReference type="InterPro" id="IPR000531">
    <property type="entry name" value="Beta-barrel_TonB"/>
</dbReference>
<evidence type="ECO:0000259" key="12">
    <source>
        <dbReference type="Pfam" id="PF07715"/>
    </source>
</evidence>
<feature type="domain" description="TonB-dependent receptor plug" evidence="12">
    <location>
        <begin position="117"/>
        <end position="220"/>
    </location>
</feature>
<evidence type="ECO:0000259" key="11">
    <source>
        <dbReference type="Pfam" id="PF00593"/>
    </source>
</evidence>
<evidence type="ECO:0000256" key="1">
    <source>
        <dbReference type="ARBA" id="ARBA00004571"/>
    </source>
</evidence>
<keyword evidence="3 8" id="KW-1134">Transmembrane beta strand</keyword>
<dbReference type="InterPro" id="IPR039426">
    <property type="entry name" value="TonB-dep_rcpt-like"/>
</dbReference>
<proteinExistence type="inferred from homology"/>
<dbReference type="Gene3D" id="2.40.170.20">
    <property type="entry name" value="TonB-dependent receptor, beta-barrel domain"/>
    <property type="match status" value="1"/>
</dbReference>
<dbReference type="Pfam" id="PF13620">
    <property type="entry name" value="CarboxypepD_reg"/>
    <property type="match status" value="1"/>
</dbReference>
<protein>
    <submittedName>
        <fullName evidence="13">TonB-dependent receptor</fullName>
    </submittedName>
</protein>
<dbReference type="OrthoDB" id="1109239at2"/>
<dbReference type="InterPro" id="IPR036942">
    <property type="entry name" value="Beta-barrel_TonB_sf"/>
</dbReference>
<dbReference type="GO" id="GO:0009279">
    <property type="term" value="C:cell outer membrane"/>
    <property type="evidence" value="ECO:0007669"/>
    <property type="project" value="UniProtKB-SubCell"/>
</dbReference>
<evidence type="ECO:0000256" key="8">
    <source>
        <dbReference type="PROSITE-ProRule" id="PRU01360"/>
    </source>
</evidence>
<dbReference type="GO" id="GO:0015344">
    <property type="term" value="F:siderophore uptake transmembrane transporter activity"/>
    <property type="evidence" value="ECO:0007669"/>
    <property type="project" value="TreeGrafter"/>
</dbReference>
<evidence type="ECO:0000313" key="14">
    <source>
        <dbReference type="Proteomes" id="UP000176294"/>
    </source>
</evidence>
<feature type="chain" id="PRO_5009578632" evidence="10">
    <location>
        <begin position="17"/>
        <end position="763"/>
    </location>
</feature>
<dbReference type="InterPro" id="IPR012910">
    <property type="entry name" value="Plug_dom"/>
</dbReference>
<keyword evidence="4 8" id="KW-0812">Transmembrane</keyword>
<dbReference type="PROSITE" id="PS52016">
    <property type="entry name" value="TONB_DEPENDENT_REC_3"/>
    <property type="match status" value="1"/>
</dbReference>
<dbReference type="InterPro" id="IPR013784">
    <property type="entry name" value="Carb-bd-like_fold"/>
</dbReference>